<evidence type="ECO:0000256" key="6">
    <source>
        <dbReference type="ARBA" id="ARBA00023136"/>
    </source>
</evidence>
<organism evidence="12">
    <name type="scientific">Clastoptera arizonana</name>
    <name type="common">Arizona spittle bug</name>
    <dbReference type="NCBI Taxonomy" id="38151"/>
    <lineage>
        <taxon>Eukaryota</taxon>
        <taxon>Metazoa</taxon>
        <taxon>Ecdysozoa</taxon>
        <taxon>Arthropoda</taxon>
        <taxon>Hexapoda</taxon>
        <taxon>Insecta</taxon>
        <taxon>Pterygota</taxon>
        <taxon>Neoptera</taxon>
        <taxon>Paraneoptera</taxon>
        <taxon>Hemiptera</taxon>
        <taxon>Auchenorrhyncha</taxon>
        <taxon>Cercopoidea</taxon>
        <taxon>Clastopteridae</taxon>
        <taxon>Clastoptera</taxon>
    </lineage>
</organism>
<evidence type="ECO:0000256" key="3">
    <source>
        <dbReference type="ARBA" id="ARBA00022692"/>
    </source>
</evidence>
<feature type="transmembrane region" description="Helical" evidence="10">
    <location>
        <begin position="303"/>
        <end position="323"/>
    </location>
</feature>
<keyword evidence="3 8" id="KW-0812">Transmembrane</keyword>
<dbReference type="InterPro" id="IPR013099">
    <property type="entry name" value="K_chnl_dom"/>
</dbReference>
<dbReference type="Pfam" id="PF07885">
    <property type="entry name" value="Ion_trans_2"/>
    <property type="match status" value="2"/>
</dbReference>
<keyword evidence="6 10" id="KW-0472">Membrane</keyword>
<dbReference type="GO" id="GO:0005886">
    <property type="term" value="C:plasma membrane"/>
    <property type="evidence" value="ECO:0007669"/>
    <property type="project" value="TreeGrafter"/>
</dbReference>
<reference evidence="12" key="1">
    <citation type="submission" date="2015-12" db="EMBL/GenBank/DDBJ databases">
        <title>De novo transcriptome assembly of four potential Pierce s Disease insect vectors from Arizona vineyards.</title>
        <authorList>
            <person name="Tassone E.E."/>
        </authorList>
    </citation>
    <scope>NUCLEOTIDE SEQUENCE</scope>
</reference>
<evidence type="ECO:0000313" key="12">
    <source>
        <dbReference type="EMBL" id="JAS07378.1"/>
    </source>
</evidence>
<evidence type="ECO:0000256" key="10">
    <source>
        <dbReference type="SAM" id="Phobius"/>
    </source>
</evidence>
<name>A0A1B6C1K9_9HEMI</name>
<feature type="domain" description="Potassium channel" evidence="11">
    <location>
        <begin position="93"/>
        <end position="164"/>
    </location>
</feature>
<feature type="transmembrane region" description="Helical" evidence="10">
    <location>
        <begin position="143"/>
        <end position="165"/>
    </location>
</feature>
<dbReference type="GO" id="GO:0030322">
    <property type="term" value="P:stabilization of membrane potential"/>
    <property type="evidence" value="ECO:0007669"/>
    <property type="project" value="TreeGrafter"/>
</dbReference>
<feature type="transmembrane region" description="Helical" evidence="10">
    <location>
        <begin position="20"/>
        <end position="39"/>
    </location>
</feature>
<feature type="transmembrane region" description="Helical" evidence="10">
    <location>
        <begin position="110"/>
        <end position="131"/>
    </location>
</feature>
<evidence type="ECO:0000256" key="9">
    <source>
        <dbReference type="SAM" id="MobiDB-lite"/>
    </source>
</evidence>
<keyword evidence="2 8" id="KW-0813">Transport</keyword>
<proteinExistence type="inferred from homology"/>
<feature type="transmembrane region" description="Helical" evidence="10">
    <location>
        <begin position="369"/>
        <end position="389"/>
    </location>
</feature>
<evidence type="ECO:0000259" key="11">
    <source>
        <dbReference type="Pfam" id="PF07885"/>
    </source>
</evidence>
<feature type="domain" description="Potassium channel" evidence="11">
    <location>
        <begin position="311"/>
        <end position="392"/>
    </location>
</feature>
<comment type="subcellular location">
    <subcellularLocation>
        <location evidence="1">Membrane</location>
        <topology evidence="1">Multi-pass membrane protein</topology>
    </subcellularLocation>
</comment>
<dbReference type="AlphaFoldDB" id="A0A1B6C1K9"/>
<dbReference type="SUPFAM" id="SSF81324">
    <property type="entry name" value="Voltage-gated potassium channels"/>
    <property type="match status" value="2"/>
</dbReference>
<evidence type="ECO:0000256" key="7">
    <source>
        <dbReference type="ARBA" id="ARBA00023303"/>
    </source>
</evidence>
<keyword evidence="5 8" id="KW-0406">Ion transport</keyword>
<evidence type="ECO:0000256" key="1">
    <source>
        <dbReference type="ARBA" id="ARBA00004141"/>
    </source>
</evidence>
<dbReference type="InterPro" id="IPR003280">
    <property type="entry name" value="2pore_dom_K_chnl"/>
</dbReference>
<evidence type="ECO:0000256" key="5">
    <source>
        <dbReference type="ARBA" id="ARBA00023065"/>
    </source>
</evidence>
<evidence type="ECO:0000256" key="2">
    <source>
        <dbReference type="ARBA" id="ARBA00022448"/>
    </source>
</evidence>
<dbReference type="PANTHER" id="PTHR11003:SF352">
    <property type="entry name" value="BCDNA.GH04802-RELATED"/>
    <property type="match status" value="1"/>
</dbReference>
<evidence type="ECO:0000256" key="4">
    <source>
        <dbReference type="ARBA" id="ARBA00022989"/>
    </source>
</evidence>
<dbReference type="GO" id="GO:0015271">
    <property type="term" value="F:outward rectifier potassium channel activity"/>
    <property type="evidence" value="ECO:0007669"/>
    <property type="project" value="TreeGrafter"/>
</dbReference>
<accession>A0A1B6C1K9</accession>
<sequence length="414" mass="46023">MPASSAPVRCLASWLTHNLILSLIVLGYVLLGGIVFQALEGGHELRHRTIIKNFRDDCLKELWLITERLNVLYERNWTHLVDAQLRKFERSVVETTKASGYHLQDKEMHWSFSGALLYSVTVVTTIGYGNIAPKTAVGKVVTIVYALVGVPLMLMCLSNLGSLLASAFQLFYSHICCWNTTNNMSDRRNTSCRIEYSKSRQYTGNHTTARATLVAVGTGCGRAVCSLTPDGRQYLNDSRSRQVTEMHEHESDEDETENTRGRVAHDTPSRVPLIWRGSGESRRPPTPPPRKTPPLYSSHPPKVPAVLVLLMLSSYIGLGAMAFAAWEDWTFLDGAYFCFVTLSTIGFGDLMPGKSLQRVDSVEGQYETIACCVYLLLGLVVIAMSFSLLQDEVVSKSRHLANSMGLIKKESLVV</sequence>
<dbReference type="GO" id="GO:0022841">
    <property type="term" value="F:potassium ion leak channel activity"/>
    <property type="evidence" value="ECO:0007669"/>
    <property type="project" value="TreeGrafter"/>
</dbReference>
<dbReference type="PRINTS" id="PR01333">
    <property type="entry name" value="2POREKCHANEL"/>
</dbReference>
<protein>
    <recommendedName>
        <fullName evidence="11">Potassium channel domain-containing protein</fullName>
    </recommendedName>
</protein>
<evidence type="ECO:0000256" key="8">
    <source>
        <dbReference type="RuleBase" id="RU003857"/>
    </source>
</evidence>
<keyword evidence="7 8" id="KW-0407">Ion channel</keyword>
<dbReference type="PANTHER" id="PTHR11003">
    <property type="entry name" value="POTASSIUM CHANNEL, SUBFAMILY K"/>
    <property type="match status" value="1"/>
</dbReference>
<feature type="compositionally biased region" description="Basic and acidic residues" evidence="9">
    <location>
        <begin position="239"/>
        <end position="250"/>
    </location>
</feature>
<dbReference type="EMBL" id="GEDC01029920">
    <property type="protein sequence ID" value="JAS07378.1"/>
    <property type="molecule type" value="Transcribed_RNA"/>
</dbReference>
<comment type="similarity">
    <text evidence="8">Belongs to the two pore domain potassium channel (TC 1.A.1.8) family.</text>
</comment>
<feature type="region of interest" description="Disordered" evidence="9">
    <location>
        <begin position="239"/>
        <end position="297"/>
    </location>
</feature>
<gene>
    <name evidence="12" type="ORF">g.3588</name>
</gene>
<feature type="compositionally biased region" description="Basic and acidic residues" evidence="9">
    <location>
        <begin position="257"/>
        <end position="268"/>
    </location>
</feature>
<feature type="transmembrane region" description="Helical" evidence="10">
    <location>
        <begin position="329"/>
        <end position="348"/>
    </location>
</feature>
<dbReference type="Gene3D" id="1.10.287.70">
    <property type="match status" value="1"/>
</dbReference>
<keyword evidence="4 10" id="KW-1133">Transmembrane helix</keyword>